<dbReference type="Gene3D" id="1.20.58.60">
    <property type="match status" value="2"/>
</dbReference>
<keyword evidence="2 7" id="KW-0812">Transmembrane</keyword>
<evidence type="ECO:0000256" key="8">
    <source>
        <dbReference type="SAM" id="MobiDB-lite"/>
    </source>
</evidence>
<feature type="compositionally biased region" description="Pro residues" evidence="8">
    <location>
        <begin position="72"/>
        <end position="82"/>
    </location>
</feature>
<proteinExistence type="inferred from homology"/>
<dbReference type="SMART" id="SM00150">
    <property type="entry name" value="SPEC"/>
    <property type="match status" value="2"/>
</dbReference>
<feature type="domain" description="KASH" evidence="10">
    <location>
        <begin position="646"/>
        <end position="707"/>
    </location>
</feature>
<feature type="transmembrane region" description="Helical" evidence="9">
    <location>
        <begin position="656"/>
        <end position="679"/>
    </location>
</feature>
<organism evidence="11 12">
    <name type="scientific">Clupea harengus</name>
    <name type="common">Atlantic herring</name>
    <dbReference type="NCBI Taxonomy" id="7950"/>
    <lineage>
        <taxon>Eukaryota</taxon>
        <taxon>Metazoa</taxon>
        <taxon>Chordata</taxon>
        <taxon>Craniata</taxon>
        <taxon>Vertebrata</taxon>
        <taxon>Euteleostomi</taxon>
        <taxon>Actinopterygii</taxon>
        <taxon>Neopterygii</taxon>
        <taxon>Teleostei</taxon>
        <taxon>Clupei</taxon>
        <taxon>Clupeiformes</taxon>
        <taxon>Clupeoidei</taxon>
        <taxon>Clupeidae</taxon>
        <taxon>Clupea</taxon>
    </lineage>
</organism>
<evidence type="ECO:0000256" key="2">
    <source>
        <dbReference type="ARBA" id="ARBA00022692"/>
    </source>
</evidence>
<name>A0A6P8G2F2_CLUHA</name>
<dbReference type="KEGG" id="char:105909678"/>
<dbReference type="InterPro" id="IPR012315">
    <property type="entry name" value="KASH"/>
</dbReference>
<evidence type="ECO:0000256" key="7">
    <source>
        <dbReference type="PROSITE-ProRule" id="PRU00385"/>
    </source>
</evidence>
<comment type="similarity">
    <text evidence="1">Belongs to the nesprin family.</text>
</comment>
<feature type="topological domain" description="Cytoplasmic" evidence="7">
    <location>
        <begin position="1"/>
        <end position="654"/>
    </location>
</feature>
<dbReference type="CDD" id="cd00176">
    <property type="entry name" value="SPEC"/>
    <property type="match status" value="1"/>
</dbReference>
<evidence type="ECO:0000259" key="10">
    <source>
        <dbReference type="PROSITE" id="PS51049"/>
    </source>
</evidence>
<dbReference type="InterPro" id="IPR002017">
    <property type="entry name" value="Spectrin_repeat"/>
</dbReference>
<evidence type="ECO:0000256" key="6">
    <source>
        <dbReference type="ARBA" id="ARBA00046312"/>
    </source>
</evidence>
<feature type="region of interest" description="Disordered" evidence="8">
    <location>
        <begin position="66"/>
        <end position="85"/>
    </location>
</feature>
<dbReference type="PANTHER" id="PTHR21640">
    <property type="match status" value="1"/>
</dbReference>
<dbReference type="PANTHER" id="PTHR21640:SF1">
    <property type="entry name" value="NESPRIN-4"/>
    <property type="match status" value="1"/>
</dbReference>
<feature type="region of interest" description="Disordered" evidence="8">
    <location>
        <begin position="1"/>
        <end position="28"/>
    </location>
</feature>
<evidence type="ECO:0000256" key="5">
    <source>
        <dbReference type="ARBA" id="ARBA00023242"/>
    </source>
</evidence>
<dbReference type="GeneID" id="105909678"/>
<evidence type="ECO:0000256" key="4">
    <source>
        <dbReference type="ARBA" id="ARBA00023136"/>
    </source>
</evidence>
<dbReference type="OrthoDB" id="8676767at2759"/>
<feature type="compositionally biased region" description="Polar residues" evidence="8">
    <location>
        <begin position="564"/>
        <end position="575"/>
    </location>
</feature>
<feature type="compositionally biased region" description="Low complexity" evidence="8">
    <location>
        <begin position="458"/>
        <end position="470"/>
    </location>
</feature>
<feature type="topological domain" description="Perinuclear space" evidence="7">
    <location>
        <begin position="676"/>
        <end position="707"/>
    </location>
</feature>
<dbReference type="InterPro" id="IPR018159">
    <property type="entry name" value="Spectrin/alpha-actinin"/>
</dbReference>
<dbReference type="Proteomes" id="UP000515152">
    <property type="component" value="Chromosome 9"/>
</dbReference>
<keyword evidence="11" id="KW-1185">Reference proteome</keyword>
<keyword evidence="4 7" id="KW-0472">Membrane</keyword>
<evidence type="ECO:0000313" key="11">
    <source>
        <dbReference type="Proteomes" id="UP000515152"/>
    </source>
</evidence>
<dbReference type="Pfam" id="PF00435">
    <property type="entry name" value="Spectrin"/>
    <property type="match status" value="1"/>
</dbReference>
<dbReference type="GO" id="GO:0034993">
    <property type="term" value="C:meiotic nuclear membrane microtubule tethering complex"/>
    <property type="evidence" value="ECO:0007669"/>
    <property type="project" value="InterPro"/>
</dbReference>
<dbReference type="SMART" id="SM01249">
    <property type="entry name" value="KASH"/>
    <property type="match status" value="1"/>
</dbReference>
<comment type="subcellular location">
    <subcellularLocation>
        <location evidence="6">Nucleus outer membrane</location>
        <topology evidence="6">Single-pass type IV membrane protein</topology>
    </subcellularLocation>
</comment>
<keyword evidence="5" id="KW-0539">Nucleus</keyword>
<keyword evidence="3 9" id="KW-1133">Transmembrane helix</keyword>
<dbReference type="RefSeq" id="XP_031429755.1">
    <property type="nucleotide sequence ID" value="XM_031573895.2"/>
</dbReference>
<dbReference type="Pfam" id="PF10541">
    <property type="entry name" value="KASH"/>
    <property type="match status" value="1"/>
</dbReference>
<feature type="region of interest" description="Disordered" evidence="8">
    <location>
        <begin position="429"/>
        <end position="479"/>
    </location>
</feature>
<feature type="region of interest" description="Disordered" evidence="8">
    <location>
        <begin position="559"/>
        <end position="591"/>
    </location>
</feature>
<feature type="region of interest" description="Disordered" evidence="8">
    <location>
        <begin position="603"/>
        <end position="623"/>
    </location>
</feature>
<dbReference type="GO" id="GO:0005640">
    <property type="term" value="C:nuclear outer membrane"/>
    <property type="evidence" value="ECO:0007669"/>
    <property type="project" value="UniProtKB-SubCell"/>
</dbReference>
<evidence type="ECO:0000256" key="3">
    <source>
        <dbReference type="ARBA" id="ARBA00022989"/>
    </source>
</evidence>
<dbReference type="AlphaFoldDB" id="A0A6P8G2F2"/>
<gene>
    <name evidence="12" type="primary">si:ch211-137a8.2</name>
</gene>
<dbReference type="SUPFAM" id="SSF46966">
    <property type="entry name" value="Spectrin repeat"/>
    <property type="match status" value="2"/>
</dbReference>
<protein>
    <submittedName>
        <fullName evidence="12">Uncharacterized protein si:ch211-137a8.2 isoform X1</fullName>
    </submittedName>
</protein>
<dbReference type="InterPro" id="IPR030268">
    <property type="entry name" value="SYNE4"/>
</dbReference>
<accession>A0A6P8G2F2</accession>
<sequence>MFGGRLSVTGELPEAGTSKQTERGTPGALLTKQQWVMPSCQESARPAPVTQETTLTPSAPAAVRALEGGARTPPPPPAPPVCPGGLDLYLEPVRALRQTDGPEEWPSPGSLSQDGTLSLEGQRLERRWLLWHEFMTDRSHLEDWLQRAEQLAASPNTSHVLHAVAKEELNKFEAVHAECRVRVAQLDSLTLQSCSLLRLFDGTMRARLVAMTKDCSQRWDRLTEAVECVCRRLRHGVSQRDSFDTQREEMAVWLADMDLRLTEVEHFSTNSTVTKMHQLQSFQEAVAENASRLSGLLESGEALIQRSEPADAQTIEGQLQELLLYCAHVFEGVGRLHTRLLSMRLVFEEDWALASHVDSGCPSETLPDDEEPCDWTNTSKPKAGPAHSPQDHLMLEWDPSVDIGGSVSHDDADSSYFSATAGGCQVEEFQGGDATGRRKPHLSSTNLRKVRLSRDEGTAPLPQAPAATPLGLSESSRFSGSLPQRHALCHTSTPSGCSPEPVTFDPERISAWLGQTGRHVTMVPEKRPCSKSVQTERTLECSSSTEQWALTAACLQRHDGPPHQDQTCAPANTHPTRSHDSQSRSDWTGRSCHSQSQCLEEGPICHDPQEEEEEEEEEEEKPLFKPCATCWSEDSPARLQSRRSWLPWRLREMPGLLALLALLGLLLALLLMLTAAAWYPEMACHRANGLGRSFHLALRYVNGPPPT</sequence>
<dbReference type="PROSITE" id="PS51049">
    <property type="entry name" value="KASH"/>
    <property type="match status" value="1"/>
</dbReference>
<feature type="region of interest" description="Disordered" evidence="8">
    <location>
        <begin position="38"/>
        <end position="57"/>
    </location>
</feature>
<evidence type="ECO:0000256" key="9">
    <source>
        <dbReference type="SAM" id="Phobius"/>
    </source>
</evidence>
<evidence type="ECO:0000256" key="1">
    <source>
        <dbReference type="ARBA" id="ARBA00008619"/>
    </source>
</evidence>
<reference evidence="12" key="1">
    <citation type="submission" date="2025-08" db="UniProtKB">
        <authorList>
            <consortium name="RefSeq"/>
        </authorList>
    </citation>
    <scope>IDENTIFICATION</scope>
</reference>
<evidence type="ECO:0000313" key="12">
    <source>
        <dbReference type="RefSeq" id="XP_031429755.1"/>
    </source>
</evidence>
<feature type="compositionally biased region" description="Acidic residues" evidence="8">
    <location>
        <begin position="609"/>
        <end position="620"/>
    </location>
</feature>
<feature type="region of interest" description="Disordered" evidence="8">
    <location>
        <begin position="361"/>
        <end position="392"/>
    </location>
</feature>